<dbReference type="Pfam" id="PF02467">
    <property type="entry name" value="Whib"/>
    <property type="match status" value="1"/>
</dbReference>
<keyword evidence="6 11" id="KW-0411">Iron-sulfur</keyword>
<dbReference type="Proteomes" id="UP000198327">
    <property type="component" value="Unassembled WGS sequence"/>
</dbReference>
<evidence type="ECO:0000256" key="9">
    <source>
        <dbReference type="ARBA" id="ARBA00023157"/>
    </source>
</evidence>
<evidence type="ECO:0000256" key="8">
    <source>
        <dbReference type="ARBA" id="ARBA00023125"/>
    </source>
</evidence>
<keyword evidence="11" id="KW-0963">Cytoplasm</keyword>
<feature type="binding site" evidence="11">
    <location>
        <position position="55"/>
    </location>
    <ligand>
        <name>[4Fe-4S] cluster</name>
        <dbReference type="ChEBI" id="CHEBI:49883"/>
    </ligand>
</feature>
<evidence type="ECO:0000256" key="5">
    <source>
        <dbReference type="ARBA" id="ARBA00023004"/>
    </source>
</evidence>
<dbReference type="GO" id="GO:0045454">
    <property type="term" value="P:cell redox homeostasis"/>
    <property type="evidence" value="ECO:0007669"/>
    <property type="project" value="TreeGrafter"/>
</dbReference>
<reference evidence="14" key="1">
    <citation type="submission" date="2017-06" db="EMBL/GenBank/DDBJ databases">
        <authorList>
            <person name="Varghese N."/>
            <person name="Submissions S."/>
        </authorList>
    </citation>
    <scope>NUCLEOTIDE SEQUENCE [LARGE SCALE GENOMIC DNA]</scope>
    <source>
        <strain evidence="14">JCM 23211</strain>
    </source>
</reference>
<comment type="function">
    <text evidence="11">Acts as a transcriptional regulator. Probably redox-responsive. The apo- but not holo-form probably binds DNA.</text>
</comment>
<evidence type="ECO:0000259" key="12">
    <source>
        <dbReference type="PROSITE" id="PS51674"/>
    </source>
</evidence>
<dbReference type="GO" id="GO:0047134">
    <property type="term" value="F:protein-disulfide reductase [NAD(P)H] activity"/>
    <property type="evidence" value="ECO:0007669"/>
    <property type="project" value="TreeGrafter"/>
</dbReference>
<comment type="similarity">
    <text evidence="2 11">Belongs to the WhiB family.</text>
</comment>
<feature type="domain" description="4Fe-4S Wbl-type" evidence="12">
    <location>
        <begin position="24"/>
        <end position="79"/>
    </location>
</feature>
<feature type="binding site" evidence="11">
    <location>
        <position position="49"/>
    </location>
    <ligand>
        <name>[4Fe-4S] cluster</name>
        <dbReference type="ChEBI" id="CHEBI:49883"/>
    </ligand>
</feature>
<evidence type="ECO:0000256" key="6">
    <source>
        <dbReference type="ARBA" id="ARBA00023014"/>
    </source>
</evidence>
<dbReference type="GO" id="GO:0045892">
    <property type="term" value="P:negative regulation of DNA-templated transcription"/>
    <property type="evidence" value="ECO:0007669"/>
    <property type="project" value="TreeGrafter"/>
</dbReference>
<dbReference type="GO" id="GO:0003677">
    <property type="term" value="F:DNA binding"/>
    <property type="evidence" value="ECO:0007669"/>
    <property type="project" value="UniProtKB-UniRule"/>
</dbReference>
<dbReference type="PROSITE" id="PS51674">
    <property type="entry name" value="4FE4S_WBL"/>
    <property type="match status" value="1"/>
</dbReference>
<dbReference type="GO" id="GO:0046872">
    <property type="term" value="F:metal ion binding"/>
    <property type="evidence" value="ECO:0007669"/>
    <property type="project" value="UniProtKB-KW"/>
</dbReference>
<evidence type="ECO:0000256" key="11">
    <source>
        <dbReference type="HAMAP-Rule" id="MF_01479"/>
    </source>
</evidence>
<comment type="PTM">
    <text evidence="11">The Fe-S cluster can be nitrosylated by nitric oxide (NO).</text>
</comment>
<protein>
    <recommendedName>
        <fullName evidence="11">Transcriptional regulator WhiB</fullName>
    </recommendedName>
</protein>
<keyword evidence="14" id="KW-1185">Reference proteome</keyword>
<evidence type="ECO:0000313" key="14">
    <source>
        <dbReference type="Proteomes" id="UP000198327"/>
    </source>
</evidence>
<name>A0A239NF54_9NOCA</name>
<keyword evidence="5 11" id="KW-0408">Iron</keyword>
<organism evidence="13 14">
    <name type="scientific">Rhodococcoides kyotonense</name>
    <dbReference type="NCBI Taxonomy" id="398843"/>
    <lineage>
        <taxon>Bacteria</taxon>
        <taxon>Bacillati</taxon>
        <taxon>Actinomycetota</taxon>
        <taxon>Actinomycetes</taxon>
        <taxon>Mycobacteriales</taxon>
        <taxon>Nocardiaceae</taxon>
        <taxon>Rhodococcoides</taxon>
    </lineage>
</organism>
<evidence type="ECO:0000313" key="13">
    <source>
        <dbReference type="EMBL" id="SNT52759.1"/>
    </source>
</evidence>
<dbReference type="GO" id="GO:0005737">
    <property type="term" value="C:cytoplasm"/>
    <property type="evidence" value="ECO:0007669"/>
    <property type="project" value="UniProtKB-SubCell"/>
</dbReference>
<evidence type="ECO:0000256" key="4">
    <source>
        <dbReference type="ARBA" id="ARBA00022723"/>
    </source>
</evidence>
<dbReference type="HAMAP" id="MF_01479">
    <property type="entry name" value="WhiB"/>
    <property type="match status" value="1"/>
</dbReference>
<dbReference type="PANTHER" id="PTHR38839">
    <property type="entry name" value="TRANSCRIPTIONAL REGULATOR WHID-RELATED"/>
    <property type="match status" value="1"/>
</dbReference>
<evidence type="ECO:0000256" key="3">
    <source>
        <dbReference type="ARBA" id="ARBA00022485"/>
    </source>
</evidence>
<comment type="subcellular location">
    <subcellularLocation>
        <location evidence="1 11">Cytoplasm</location>
    </subcellularLocation>
</comment>
<feature type="binding site" evidence="11">
    <location>
        <position position="25"/>
    </location>
    <ligand>
        <name>[4Fe-4S] cluster</name>
        <dbReference type="ChEBI" id="CHEBI:49883"/>
    </ligand>
</feature>
<dbReference type="InterPro" id="IPR003482">
    <property type="entry name" value="Whib"/>
</dbReference>
<sequence length="88" mass="10088">MRHERPVVLPAPVSAEWDWQLGARCRTQDVDRFFDSDDELRAKAVCVTCPVIDRCRDYAVAAGEPHGIWGGLSPSERNRLRWLRPRTA</sequence>
<dbReference type="EMBL" id="FZOW01000036">
    <property type="protein sequence ID" value="SNT52759.1"/>
    <property type="molecule type" value="Genomic_DNA"/>
</dbReference>
<keyword evidence="8 11" id="KW-0238">DNA-binding</keyword>
<evidence type="ECO:0000256" key="2">
    <source>
        <dbReference type="ARBA" id="ARBA00006597"/>
    </source>
</evidence>
<keyword evidence="7 11" id="KW-0805">Transcription regulation</keyword>
<evidence type="ECO:0000256" key="7">
    <source>
        <dbReference type="ARBA" id="ARBA00023015"/>
    </source>
</evidence>
<dbReference type="GO" id="GO:0051539">
    <property type="term" value="F:4 iron, 4 sulfur cluster binding"/>
    <property type="evidence" value="ECO:0007669"/>
    <property type="project" value="UniProtKB-UniRule"/>
</dbReference>
<keyword evidence="4 11" id="KW-0479">Metal-binding</keyword>
<gene>
    <name evidence="11" type="primary">whiB</name>
    <name evidence="13" type="ORF">SAMN05421642_13613</name>
</gene>
<dbReference type="RefSeq" id="WP_176444561.1">
    <property type="nucleotide sequence ID" value="NZ_FZOW01000036.1"/>
</dbReference>
<accession>A0A239NF54</accession>
<keyword evidence="9 11" id="KW-1015">Disulfide bond</keyword>
<dbReference type="AlphaFoldDB" id="A0A239NF54"/>
<keyword evidence="10 11" id="KW-0804">Transcription</keyword>
<evidence type="ECO:0000256" key="10">
    <source>
        <dbReference type="ARBA" id="ARBA00023163"/>
    </source>
</evidence>
<proteinExistence type="inferred from homology"/>
<comment type="cofactor">
    <cofactor evidence="11">
        <name>[4Fe-4S] cluster</name>
        <dbReference type="ChEBI" id="CHEBI:49883"/>
    </cofactor>
    <text evidence="11">Binds 1 [4Fe-4S] cluster per subunit. Following nitrosylation of the [4Fe-4S] cluster binds 1 [4Fe-8(NO)] cluster per subunit.</text>
</comment>
<dbReference type="InterPro" id="IPR034768">
    <property type="entry name" value="4FE4S_WBL"/>
</dbReference>
<evidence type="ECO:0000256" key="1">
    <source>
        <dbReference type="ARBA" id="ARBA00004496"/>
    </source>
</evidence>
<keyword evidence="3 11" id="KW-0004">4Fe-4S</keyword>
<feature type="binding site" evidence="11">
    <location>
        <position position="46"/>
    </location>
    <ligand>
        <name>[4Fe-4S] cluster</name>
        <dbReference type="ChEBI" id="CHEBI:49883"/>
    </ligand>
</feature>
<dbReference type="GO" id="GO:0035731">
    <property type="term" value="F:dinitrosyl-iron complex binding"/>
    <property type="evidence" value="ECO:0007669"/>
    <property type="project" value="UniProtKB-UniRule"/>
</dbReference>
<comment type="PTM">
    <text evidence="11">Upon Fe-S cluster removal intramolecular disulfide bonds are formed.</text>
</comment>